<keyword evidence="3" id="KW-1185">Reference proteome</keyword>
<reference evidence="2 3" key="1">
    <citation type="journal article" date="2020" name="Nature">
        <title>Six reference-quality genomes reveal evolution of bat adaptations.</title>
        <authorList>
            <person name="Jebb D."/>
            <person name="Huang Z."/>
            <person name="Pippel M."/>
            <person name="Hughes G.M."/>
            <person name="Lavrichenko K."/>
            <person name="Devanna P."/>
            <person name="Winkler S."/>
            <person name="Jermiin L.S."/>
            <person name="Skirmuntt E.C."/>
            <person name="Katzourakis A."/>
            <person name="Burkitt-Gray L."/>
            <person name="Ray D.A."/>
            <person name="Sullivan K.A.M."/>
            <person name="Roscito J.G."/>
            <person name="Kirilenko B.M."/>
            <person name="Davalos L.M."/>
            <person name="Corthals A.P."/>
            <person name="Power M.L."/>
            <person name="Jones G."/>
            <person name="Ransome R.D."/>
            <person name="Dechmann D.K.N."/>
            <person name="Locatelli A.G."/>
            <person name="Puechmaille S.J."/>
            <person name="Fedrigo O."/>
            <person name="Jarvis E.D."/>
            <person name="Hiller M."/>
            <person name="Vernes S.C."/>
            <person name="Myers E.W."/>
            <person name="Teeling E.C."/>
        </authorList>
    </citation>
    <scope>NUCLEOTIDE SEQUENCE [LARGE SCALE GENOMIC DNA]</scope>
    <source>
        <strain evidence="2">MRouAeg1</strain>
        <tissue evidence="2">Muscle</tissue>
    </source>
</reference>
<evidence type="ECO:0000313" key="2">
    <source>
        <dbReference type="EMBL" id="KAF6495673.1"/>
    </source>
</evidence>
<dbReference type="AlphaFoldDB" id="A0A7J8JFK6"/>
<dbReference type="Proteomes" id="UP000593571">
    <property type="component" value="Unassembled WGS sequence"/>
</dbReference>
<protein>
    <submittedName>
        <fullName evidence="2">Uncharacterized protein</fullName>
    </submittedName>
</protein>
<feature type="region of interest" description="Disordered" evidence="1">
    <location>
        <begin position="1"/>
        <end position="129"/>
    </location>
</feature>
<evidence type="ECO:0000256" key="1">
    <source>
        <dbReference type="SAM" id="MobiDB-lite"/>
    </source>
</evidence>
<accession>A0A7J8JFK6</accession>
<sequence length="129" mass="13680">MEILDELQGKFEEEPGTAVGRDVWRESRNSGITGDQIATPDHVISESQRRGQLKAPASPTSPAAWAGPCLRGGRGASPLHLSRGSPRLLPTLAPSSHPTSEEAAPSDVGWDIKGKPKGAQSRASRPQHC</sequence>
<evidence type="ECO:0000313" key="3">
    <source>
        <dbReference type="Proteomes" id="UP000593571"/>
    </source>
</evidence>
<gene>
    <name evidence="2" type="ORF">HJG63_010080</name>
</gene>
<comment type="caution">
    <text evidence="2">The sequence shown here is derived from an EMBL/GenBank/DDBJ whole genome shotgun (WGS) entry which is preliminary data.</text>
</comment>
<feature type="compositionally biased region" description="Low complexity" evidence="1">
    <location>
        <begin position="55"/>
        <end position="68"/>
    </location>
</feature>
<organism evidence="2 3">
    <name type="scientific">Rousettus aegyptiacus</name>
    <name type="common">Egyptian fruit bat</name>
    <name type="synonym">Pteropus aegyptiacus</name>
    <dbReference type="NCBI Taxonomy" id="9407"/>
    <lineage>
        <taxon>Eukaryota</taxon>
        <taxon>Metazoa</taxon>
        <taxon>Chordata</taxon>
        <taxon>Craniata</taxon>
        <taxon>Vertebrata</taxon>
        <taxon>Euteleostomi</taxon>
        <taxon>Mammalia</taxon>
        <taxon>Eutheria</taxon>
        <taxon>Laurasiatheria</taxon>
        <taxon>Chiroptera</taxon>
        <taxon>Yinpterochiroptera</taxon>
        <taxon>Pteropodoidea</taxon>
        <taxon>Pteropodidae</taxon>
        <taxon>Rousettinae</taxon>
        <taxon>Rousettus</taxon>
    </lineage>
</organism>
<dbReference type="EMBL" id="JACASE010000002">
    <property type="protein sequence ID" value="KAF6495673.1"/>
    <property type="molecule type" value="Genomic_DNA"/>
</dbReference>
<proteinExistence type="predicted"/>
<name>A0A7J8JFK6_ROUAE</name>